<evidence type="ECO:0000313" key="2">
    <source>
        <dbReference type="Proteomes" id="UP000499080"/>
    </source>
</evidence>
<keyword evidence="2" id="KW-1185">Reference proteome</keyword>
<accession>A0A4Y2S111</accession>
<organism evidence="1 2">
    <name type="scientific">Araneus ventricosus</name>
    <name type="common">Orbweaver spider</name>
    <name type="synonym">Epeira ventricosa</name>
    <dbReference type="NCBI Taxonomy" id="182803"/>
    <lineage>
        <taxon>Eukaryota</taxon>
        <taxon>Metazoa</taxon>
        <taxon>Ecdysozoa</taxon>
        <taxon>Arthropoda</taxon>
        <taxon>Chelicerata</taxon>
        <taxon>Arachnida</taxon>
        <taxon>Araneae</taxon>
        <taxon>Araneomorphae</taxon>
        <taxon>Entelegynae</taxon>
        <taxon>Araneoidea</taxon>
        <taxon>Araneidae</taxon>
        <taxon>Araneus</taxon>
    </lineage>
</organism>
<protein>
    <submittedName>
        <fullName evidence="1">Uncharacterized protein</fullName>
    </submittedName>
</protein>
<proteinExistence type="predicted"/>
<sequence>MILMRDQQPRADHRKAYMELHCVSEQEVMEKSLSENEEVTAKRQSSSAIREMLKVRKTVASCIEKYHPKKAVAMRDTNLFYSNGVSHFRQILKSRRKKTF</sequence>
<gene>
    <name evidence="1" type="ORF">AVEN_32178_1</name>
</gene>
<reference evidence="1 2" key="1">
    <citation type="journal article" date="2019" name="Sci. Rep.">
        <title>Orb-weaving spider Araneus ventricosus genome elucidates the spidroin gene catalogue.</title>
        <authorList>
            <person name="Kono N."/>
            <person name="Nakamura H."/>
            <person name="Ohtoshi R."/>
            <person name="Moran D.A.P."/>
            <person name="Shinohara A."/>
            <person name="Yoshida Y."/>
            <person name="Fujiwara M."/>
            <person name="Mori M."/>
            <person name="Tomita M."/>
            <person name="Arakawa K."/>
        </authorList>
    </citation>
    <scope>NUCLEOTIDE SEQUENCE [LARGE SCALE GENOMIC DNA]</scope>
</reference>
<name>A0A4Y2S111_ARAVE</name>
<dbReference type="Proteomes" id="UP000499080">
    <property type="component" value="Unassembled WGS sequence"/>
</dbReference>
<dbReference type="EMBL" id="BGPR01019420">
    <property type="protein sequence ID" value="GBN81854.1"/>
    <property type="molecule type" value="Genomic_DNA"/>
</dbReference>
<dbReference type="AlphaFoldDB" id="A0A4Y2S111"/>
<evidence type="ECO:0000313" key="1">
    <source>
        <dbReference type="EMBL" id="GBN81854.1"/>
    </source>
</evidence>
<comment type="caution">
    <text evidence="1">The sequence shown here is derived from an EMBL/GenBank/DDBJ whole genome shotgun (WGS) entry which is preliminary data.</text>
</comment>